<dbReference type="KEGG" id="phm:PSMK_18010"/>
<protein>
    <submittedName>
        <fullName evidence="2">Uncharacterized protein</fullName>
    </submittedName>
</protein>
<dbReference type="AlphaFoldDB" id="I0IFC2"/>
<organism evidence="2 3">
    <name type="scientific">Phycisphaera mikurensis (strain NBRC 102666 / KCTC 22515 / FYK2301M01)</name>
    <dbReference type="NCBI Taxonomy" id="1142394"/>
    <lineage>
        <taxon>Bacteria</taxon>
        <taxon>Pseudomonadati</taxon>
        <taxon>Planctomycetota</taxon>
        <taxon>Phycisphaerae</taxon>
        <taxon>Phycisphaerales</taxon>
        <taxon>Phycisphaeraceae</taxon>
        <taxon>Phycisphaera</taxon>
    </lineage>
</organism>
<evidence type="ECO:0000313" key="3">
    <source>
        <dbReference type="Proteomes" id="UP000007881"/>
    </source>
</evidence>
<evidence type="ECO:0000256" key="1">
    <source>
        <dbReference type="SAM" id="SignalP"/>
    </source>
</evidence>
<keyword evidence="3" id="KW-1185">Reference proteome</keyword>
<sequence>MKPLLICSVLCLAAPVVPAAAQVVLQDGFAVDGEGFLDDVNESVLERQEGSAAPLLYEASTAGGSNANAALLDPRAAAFGNDACLLLRTTGSPGGGASETAVRAGGIAGLQGKRYEVGFEFHMAFAPKAGEDRSLTFALGAEGGDSPGVPALLVELREDGSYTLLANGKPAVPDGPEFTLRKGEIGSLRIVIDESAAPAEAVATLRTLSGGSTATLPPVEIELPTDQADRGLELRASQAGAKRPGGSVGDFRIDNLSITLAPAEPG</sequence>
<accession>I0IFC2</accession>
<feature type="chain" id="PRO_5003629648" evidence="1">
    <location>
        <begin position="20"/>
        <end position="266"/>
    </location>
</feature>
<dbReference type="EMBL" id="AP012338">
    <property type="protein sequence ID" value="BAM03960.1"/>
    <property type="molecule type" value="Genomic_DNA"/>
</dbReference>
<proteinExistence type="predicted"/>
<dbReference type="STRING" id="1142394.PSMK_18010"/>
<evidence type="ECO:0000313" key="2">
    <source>
        <dbReference type="EMBL" id="BAM03960.1"/>
    </source>
</evidence>
<feature type="signal peptide" evidence="1">
    <location>
        <begin position="1"/>
        <end position="19"/>
    </location>
</feature>
<name>I0IFC2_PHYMF</name>
<keyword evidence="1" id="KW-0732">Signal</keyword>
<dbReference type="HOGENOM" id="CLU_965963_0_0_0"/>
<gene>
    <name evidence="2" type="ordered locus">PSMK_18010</name>
</gene>
<reference evidence="2 3" key="1">
    <citation type="submission" date="2012-02" db="EMBL/GenBank/DDBJ databases">
        <title>Complete genome sequence of Phycisphaera mikurensis NBRC 102666.</title>
        <authorList>
            <person name="Ankai A."/>
            <person name="Hosoyama A."/>
            <person name="Terui Y."/>
            <person name="Sekine M."/>
            <person name="Fukai R."/>
            <person name="Kato Y."/>
            <person name="Nakamura S."/>
            <person name="Yamada-Narita S."/>
            <person name="Kawakoshi A."/>
            <person name="Fukunaga Y."/>
            <person name="Yamazaki S."/>
            <person name="Fujita N."/>
        </authorList>
    </citation>
    <scope>NUCLEOTIDE SEQUENCE [LARGE SCALE GENOMIC DNA]</scope>
    <source>
        <strain evidence="3">NBRC 102666 / KCTC 22515 / FYK2301M01</strain>
    </source>
</reference>
<dbReference type="RefSeq" id="WP_014437178.1">
    <property type="nucleotide sequence ID" value="NC_017080.1"/>
</dbReference>
<dbReference type="Proteomes" id="UP000007881">
    <property type="component" value="Chromosome"/>
</dbReference>